<gene>
    <name evidence="9" type="primary">LOC106806606</name>
</gene>
<evidence type="ECO:0000259" key="7">
    <source>
        <dbReference type="SMART" id="SM01332"/>
    </source>
</evidence>
<dbReference type="Pfam" id="PF02984">
    <property type="entry name" value="Cyclin_C"/>
    <property type="match status" value="1"/>
</dbReference>
<accession>A0ABM1DVW7</accession>
<proteinExistence type="inferred from homology"/>
<sequence length="406" mass="45824">MALNLQRRALSSMSSNTGRENVGILKGKAGTQRTIATGSTRQALDNVSNAYTTSTAGQDGKKKVAADHGTFKPRKGLVKSRATSSLIPVKEEKEITKKTVKKEKPASLLPVDISCLKLDDFTLPPGIMDIDTEDNDNPQLVSTYVNEIYMYLRFQEQLFPVKSKYLEKHTNLNGRMRGILVDWLIQVHNRFHLLQETLYLTIDLLDRFLQEITDVTRDKLQLVGVTAMLIASKYEEMYAPEVNDFVYITDNAYSSAEIRKMEVFMLKTLSFNMGKPLCLHFLRRNSKAGGVDAQMHTLAKYLLELMLPEYEFIHYNPSQRAAAALYLAVLLINGNACWNETLAFYSGYTQDELSILISKLASLVTKSETAKLQFVRTKYTSSKFMKISTIPELQSSVLTELAAQRL</sequence>
<organism evidence="8 9">
    <name type="scientific">Priapulus caudatus</name>
    <name type="common">Priapulid worm</name>
    <dbReference type="NCBI Taxonomy" id="37621"/>
    <lineage>
        <taxon>Eukaryota</taxon>
        <taxon>Metazoa</taxon>
        <taxon>Ecdysozoa</taxon>
        <taxon>Scalidophora</taxon>
        <taxon>Priapulida</taxon>
        <taxon>Priapulimorpha</taxon>
        <taxon>Priapulimorphida</taxon>
        <taxon>Priapulidae</taxon>
        <taxon>Priapulus</taxon>
    </lineage>
</organism>
<evidence type="ECO:0000259" key="6">
    <source>
        <dbReference type="SMART" id="SM00385"/>
    </source>
</evidence>
<dbReference type="PIRSF" id="PIRSF001771">
    <property type="entry name" value="Cyclin_A_B_D_E"/>
    <property type="match status" value="1"/>
</dbReference>
<dbReference type="GeneID" id="106806606"/>
<keyword evidence="3" id="KW-0131">Cell cycle</keyword>
<feature type="region of interest" description="Disordered" evidence="5">
    <location>
        <begin position="1"/>
        <end position="26"/>
    </location>
</feature>
<dbReference type="SMART" id="SM00385">
    <property type="entry name" value="CYCLIN"/>
    <property type="match status" value="2"/>
</dbReference>
<evidence type="ECO:0000313" key="9">
    <source>
        <dbReference type="RefSeq" id="XP_014664088.1"/>
    </source>
</evidence>
<dbReference type="PROSITE" id="PS00292">
    <property type="entry name" value="CYCLINS"/>
    <property type="match status" value="1"/>
</dbReference>
<dbReference type="InterPro" id="IPR004367">
    <property type="entry name" value="Cyclin_C-dom"/>
</dbReference>
<dbReference type="SMART" id="SM01332">
    <property type="entry name" value="Cyclin_C"/>
    <property type="match status" value="1"/>
</dbReference>
<reference evidence="9" key="1">
    <citation type="submission" date="2025-08" db="UniProtKB">
        <authorList>
            <consortium name="RefSeq"/>
        </authorList>
    </citation>
    <scope>IDENTIFICATION</scope>
</reference>
<dbReference type="InterPro" id="IPR039361">
    <property type="entry name" value="Cyclin"/>
</dbReference>
<dbReference type="Gene3D" id="1.10.472.10">
    <property type="entry name" value="Cyclin-like"/>
    <property type="match status" value="2"/>
</dbReference>
<keyword evidence="2 4" id="KW-0195">Cyclin</keyword>
<dbReference type="PANTHER" id="PTHR10177">
    <property type="entry name" value="CYCLINS"/>
    <property type="match status" value="1"/>
</dbReference>
<dbReference type="Pfam" id="PF00134">
    <property type="entry name" value="Cyclin_N"/>
    <property type="match status" value="1"/>
</dbReference>
<dbReference type="CDD" id="cd20507">
    <property type="entry name" value="CYCLIN_CCNB1-like_rpt1"/>
    <property type="match status" value="1"/>
</dbReference>
<dbReference type="InterPro" id="IPR006671">
    <property type="entry name" value="Cyclin_N"/>
</dbReference>
<comment type="similarity">
    <text evidence="4">Belongs to the cyclin family.</text>
</comment>
<evidence type="ECO:0000313" key="8">
    <source>
        <dbReference type="Proteomes" id="UP000695022"/>
    </source>
</evidence>
<keyword evidence="8" id="KW-1185">Reference proteome</keyword>
<evidence type="ECO:0000256" key="1">
    <source>
        <dbReference type="ARBA" id="ARBA00022618"/>
    </source>
</evidence>
<dbReference type="InterPro" id="IPR046965">
    <property type="entry name" value="Cyclin_A/B-like"/>
</dbReference>
<evidence type="ECO:0000256" key="4">
    <source>
        <dbReference type="RuleBase" id="RU000383"/>
    </source>
</evidence>
<dbReference type="InterPro" id="IPR036915">
    <property type="entry name" value="Cyclin-like_sf"/>
</dbReference>
<feature type="compositionally biased region" description="Polar residues" evidence="5">
    <location>
        <begin position="9"/>
        <end position="19"/>
    </location>
</feature>
<dbReference type="Proteomes" id="UP000695022">
    <property type="component" value="Unplaced"/>
</dbReference>
<feature type="domain" description="Cyclin C-terminal" evidence="7">
    <location>
        <begin position="276"/>
        <end position="393"/>
    </location>
</feature>
<keyword evidence="1" id="KW-0132">Cell division</keyword>
<evidence type="ECO:0000256" key="3">
    <source>
        <dbReference type="ARBA" id="ARBA00023306"/>
    </source>
</evidence>
<evidence type="ECO:0000256" key="2">
    <source>
        <dbReference type="ARBA" id="ARBA00023127"/>
    </source>
</evidence>
<protein>
    <submittedName>
        <fullName evidence="9">G2/mitotic-specific cyclin-B-like</fullName>
    </submittedName>
</protein>
<evidence type="ECO:0000256" key="5">
    <source>
        <dbReference type="SAM" id="MobiDB-lite"/>
    </source>
</evidence>
<feature type="domain" description="Cyclin-like" evidence="6">
    <location>
        <begin position="280"/>
        <end position="362"/>
    </location>
</feature>
<dbReference type="CDD" id="cd20509">
    <property type="entry name" value="CYCLIN_CCNB1-like_rpt2"/>
    <property type="match status" value="1"/>
</dbReference>
<name>A0ABM1DVW7_PRICU</name>
<dbReference type="InterPro" id="IPR048258">
    <property type="entry name" value="Cyclins_cyclin-box"/>
</dbReference>
<dbReference type="RefSeq" id="XP_014664088.1">
    <property type="nucleotide sequence ID" value="XM_014808602.1"/>
</dbReference>
<dbReference type="InterPro" id="IPR013763">
    <property type="entry name" value="Cyclin-like_dom"/>
</dbReference>
<feature type="domain" description="Cyclin-like" evidence="6">
    <location>
        <begin position="182"/>
        <end position="267"/>
    </location>
</feature>
<dbReference type="SUPFAM" id="SSF47954">
    <property type="entry name" value="Cyclin-like"/>
    <property type="match status" value="2"/>
</dbReference>